<dbReference type="KEGG" id="vg:15613211"/>
<protein>
    <submittedName>
        <fullName evidence="1">Uncharacterized protein</fullName>
    </submittedName>
</protein>
<accession>A0A916KPR4</accession>
<keyword evidence="2" id="KW-1185">Reference proteome</keyword>
<dbReference type="Proteomes" id="UP000792220">
    <property type="component" value="Genome"/>
</dbReference>
<evidence type="ECO:0000313" key="1">
    <source>
        <dbReference type="EMBL" id="CCU55789.1"/>
    </source>
</evidence>
<organism evidence="1 2">
    <name type="scientific">Choristoneura biennis entomopoxvirus</name>
    <name type="common">CbEPV</name>
    <dbReference type="NCBI Taxonomy" id="10288"/>
    <lineage>
        <taxon>Viruses</taxon>
        <taxon>Varidnaviria</taxon>
        <taxon>Bamfordvirae</taxon>
        <taxon>Nucleocytoviricota</taxon>
        <taxon>Pokkesviricetes</taxon>
        <taxon>Chitovirales</taxon>
        <taxon>Poxviridae</taxon>
        <taxon>Entomopoxvirinae</taxon>
        <taxon>Betaentomopoxvirus</taxon>
        <taxon>Betaentomopoxvirus cbiennis</taxon>
    </lineage>
</organism>
<proteinExistence type="predicted"/>
<reference evidence="1" key="1">
    <citation type="journal article" date="2013" name="J. Virol.">
        <title>New Insights into the Evolution of Entomopoxvirinae from the Complete Genome Sequences of Four Entomopoxviruses Infecting Adoxophyes honmai, Choristoneura biennis, Choristoneura rosaceana, and Mythimna separata.</title>
        <authorList>
            <person name="Theze J."/>
            <person name="Takatsuka J."/>
            <person name="Li Z."/>
            <person name="Gallais J."/>
            <person name="Doucet D."/>
            <person name="Arif B."/>
            <person name="Nakai M."/>
            <person name="Herniou E.A."/>
        </authorList>
    </citation>
    <scope>NUCLEOTIDE SEQUENCE</scope>
</reference>
<sequence length="92" mass="11736">MVNKDIKKKFMQTKNKFLKFYNSQYFIKCNKIKYYLDQLYYFWINIEDNINNMYAVNKDYSKLLDIKKYHDYFDQNDEYFDNYLHLCFFILY</sequence>
<name>A0A916KPR4_CBEPV</name>
<dbReference type="RefSeq" id="YP_008004291.1">
    <property type="nucleotide sequence ID" value="NC_021248.1"/>
</dbReference>
<dbReference type="EMBL" id="HF679132">
    <property type="protein sequence ID" value="CCU55789.1"/>
    <property type="molecule type" value="Genomic_DNA"/>
</dbReference>
<gene>
    <name evidence="1" type="ORF">CHBEV_221</name>
</gene>
<evidence type="ECO:0000313" key="2">
    <source>
        <dbReference type="Proteomes" id="UP000792220"/>
    </source>
</evidence>
<dbReference type="GeneID" id="15613211"/>
<organismHost>
    <name type="scientific">Choristoneura fumiferana</name>
    <name type="common">Spruce budworm moth</name>
    <name type="synonym">Archips fumiferana</name>
    <dbReference type="NCBI Taxonomy" id="7141"/>
</organismHost>